<dbReference type="FunFam" id="1.10.10.10:FF:000001">
    <property type="entry name" value="LysR family transcriptional regulator"/>
    <property type="match status" value="1"/>
</dbReference>
<evidence type="ECO:0000256" key="3">
    <source>
        <dbReference type="ARBA" id="ARBA00023125"/>
    </source>
</evidence>
<evidence type="ECO:0000313" key="7">
    <source>
        <dbReference type="EMBL" id="STZ14698.1"/>
    </source>
</evidence>
<comment type="similarity">
    <text evidence="1">Belongs to the LysR transcriptional regulatory family.</text>
</comment>
<gene>
    <name evidence="7" type="primary">dmlR_6</name>
    <name evidence="6" type="ORF">B0181_05395</name>
    <name evidence="7" type="ORF">NCTC10293_02295</name>
</gene>
<dbReference type="GO" id="GO:0006351">
    <property type="term" value="P:DNA-templated transcription"/>
    <property type="evidence" value="ECO:0007669"/>
    <property type="project" value="TreeGrafter"/>
</dbReference>
<organism evidence="6 8">
    <name type="scientific">Moraxella caviae</name>
    <dbReference type="NCBI Taxonomy" id="34060"/>
    <lineage>
        <taxon>Bacteria</taxon>
        <taxon>Pseudomonadati</taxon>
        <taxon>Pseudomonadota</taxon>
        <taxon>Gammaproteobacteria</taxon>
        <taxon>Moraxellales</taxon>
        <taxon>Moraxellaceae</taxon>
        <taxon>Moraxella</taxon>
    </lineage>
</organism>
<evidence type="ECO:0000313" key="8">
    <source>
        <dbReference type="Proteomes" id="UP000190435"/>
    </source>
</evidence>
<evidence type="ECO:0000256" key="1">
    <source>
        <dbReference type="ARBA" id="ARBA00009437"/>
    </source>
</evidence>
<dbReference type="InterPro" id="IPR036390">
    <property type="entry name" value="WH_DNA-bd_sf"/>
</dbReference>
<dbReference type="Gene3D" id="3.40.190.290">
    <property type="match status" value="1"/>
</dbReference>
<evidence type="ECO:0000259" key="5">
    <source>
        <dbReference type="PROSITE" id="PS50931"/>
    </source>
</evidence>
<keyword evidence="2" id="KW-0805">Transcription regulation</keyword>
<dbReference type="Pfam" id="PF03466">
    <property type="entry name" value="LysR_substrate"/>
    <property type="match status" value="1"/>
</dbReference>
<accession>A0A1T0A2Q7</accession>
<reference evidence="7 9" key="2">
    <citation type="submission" date="2018-06" db="EMBL/GenBank/DDBJ databases">
        <authorList>
            <consortium name="Pathogen Informatics"/>
            <person name="Doyle S."/>
        </authorList>
    </citation>
    <scope>NUCLEOTIDE SEQUENCE [LARGE SCALE GENOMIC DNA]</scope>
    <source>
        <strain evidence="7 9">NCTC10293</strain>
    </source>
</reference>
<dbReference type="EMBL" id="MUXU01000034">
    <property type="protein sequence ID" value="OOR90082.1"/>
    <property type="molecule type" value="Genomic_DNA"/>
</dbReference>
<dbReference type="CDD" id="cd08422">
    <property type="entry name" value="PBP2_CrgA_like"/>
    <property type="match status" value="1"/>
</dbReference>
<dbReference type="PRINTS" id="PR00039">
    <property type="entry name" value="HTHLYSR"/>
</dbReference>
<dbReference type="InterPro" id="IPR036388">
    <property type="entry name" value="WH-like_DNA-bd_sf"/>
</dbReference>
<dbReference type="GO" id="GO:0043565">
    <property type="term" value="F:sequence-specific DNA binding"/>
    <property type="evidence" value="ECO:0007669"/>
    <property type="project" value="TreeGrafter"/>
</dbReference>
<dbReference type="InterPro" id="IPR005119">
    <property type="entry name" value="LysR_subst-bd"/>
</dbReference>
<keyword evidence="3" id="KW-0238">DNA-binding</keyword>
<dbReference type="Proteomes" id="UP000190435">
    <property type="component" value="Unassembled WGS sequence"/>
</dbReference>
<dbReference type="SUPFAM" id="SSF46785">
    <property type="entry name" value="Winged helix' DNA-binding domain"/>
    <property type="match status" value="1"/>
</dbReference>
<evidence type="ECO:0000313" key="9">
    <source>
        <dbReference type="Proteomes" id="UP000255279"/>
    </source>
</evidence>
<proteinExistence type="inferred from homology"/>
<keyword evidence="4" id="KW-0804">Transcription</keyword>
<dbReference type="PANTHER" id="PTHR30537">
    <property type="entry name" value="HTH-TYPE TRANSCRIPTIONAL REGULATOR"/>
    <property type="match status" value="1"/>
</dbReference>
<evidence type="ECO:0000313" key="6">
    <source>
        <dbReference type="EMBL" id="OOR90082.1"/>
    </source>
</evidence>
<dbReference type="STRING" id="34060.B0181_05395"/>
<sequence length="293" mass="31843">MLENLRGMAVFASVVKQGSFSGAAKELGITTSAVSQQIRSLESDLGVALLHRSTRKLSLSEAGESLYNEALEIVKAAERGRDSVSQLKDEVSGSLRVATSPNLAKTYLLPALASWIAEHENLSLNVISRGDSLDLIEDRIDVALILDEEPQPNGIELTKVKQVWLAAPSYLKVHGAITSPKDLADQTIIICGDKHNESLEFKKGDEKQHSMRVQSRLMSNDPDIALALAVAGHGVVKANELDAKELVQAGKLVPVLTDYELNPLVLSVVTATKEQLPVKAQKCIEVLREYFKV</sequence>
<dbReference type="SUPFAM" id="SSF53850">
    <property type="entry name" value="Periplasmic binding protein-like II"/>
    <property type="match status" value="1"/>
</dbReference>
<dbReference type="EMBL" id="UGQE01000004">
    <property type="protein sequence ID" value="STZ14698.1"/>
    <property type="molecule type" value="Genomic_DNA"/>
</dbReference>
<name>A0A1T0A2Q7_9GAMM</name>
<dbReference type="Proteomes" id="UP000255279">
    <property type="component" value="Unassembled WGS sequence"/>
</dbReference>
<dbReference type="InterPro" id="IPR058163">
    <property type="entry name" value="LysR-type_TF_proteobact-type"/>
</dbReference>
<feature type="domain" description="HTH lysR-type" evidence="5">
    <location>
        <begin position="1"/>
        <end position="60"/>
    </location>
</feature>
<dbReference type="Pfam" id="PF00126">
    <property type="entry name" value="HTH_1"/>
    <property type="match status" value="1"/>
</dbReference>
<dbReference type="OrthoDB" id="8678019at2"/>
<dbReference type="RefSeq" id="WP_078276482.1">
    <property type="nucleotide sequence ID" value="NZ_CAACXO010000053.1"/>
</dbReference>
<dbReference type="PROSITE" id="PS50931">
    <property type="entry name" value="HTH_LYSR"/>
    <property type="match status" value="1"/>
</dbReference>
<reference evidence="6 8" key="1">
    <citation type="submission" date="2017-02" db="EMBL/GenBank/DDBJ databases">
        <title>Draft genome sequence of Moraxella caviae CCUG 355 type strain.</title>
        <authorList>
            <person name="Engstrom-Jakobsson H."/>
            <person name="Salva-Serra F."/>
            <person name="Thorell K."/>
            <person name="Gonzales-Siles L."/>
            <person name="Karlsson R."/>
            <person name="Boulund F."/>
            <person name="Engstrand L."/>
            <person name="Moore E."/>
        </authorList>
    </citation>
    <scope>NUCLEOTIDE SEQUENCE [LARGE SCALE GENOMIC DNA]</scope>
    <source>
        <strain evidence="6 8">CCUG 355</strain>
    </source>
</reference>
<dbReference type="Gene3D" id="1.10.10.10">
    <property type="entry name" value="Winged helix-like DNA-binding domain superfamily/Winged helix DNA-binding domain"/>
    <property type="match status" value="1"/>
</dbReference>
<evidence type="ECO:0000256" key="2">
    <source>
        <dbReference type="ARBA" id="ARBA00023015"/>
    </source>
</evidence>
<dbReference type="PANTHER" id="PTHR30537:SF30">
    <property type="entry name" value="TRANSCRIPTIONAL REGULATOR-RELATED"/>
    <property type="match status" value="1"/>
</dbReference>
<keyword evidence="8" id="KW-1185">Reference proteome</keyword>
<dbReference type="GO" id="GO:0003700">
    <property type="term" value="F:DNA-binding transcription factor activity"/>
    <property type="evidence" value="ECO:0007669"/>
    <property type="project" value="InterPro"/>
</dbReference>
<protein>
    <submittedName>
        <fullName evidence="7">D-malate degradation protein R</fullName>
    </submittedName>
    <submittedName>
        <fullName evidence="6">LysR family transcriptional regulator</fullName>
    </submittedName>
</protein>
<dbReference type="InterPro" id="IPR000847">
    <property type="entry name" value="LysR_HTH_N"/>
</dbReference>
<dbReference type="AlphaFoldDB" id="A0A1T0A2Q7"/>
<evidence type="ECO:0000256" key="4">
    <source>
        <dbReference type="ARBA" id="ARBA00023163"/>
    </source>
</evidence>